<accession>A0A1V5SF54</accession>
<dbReference type="AlphaFoldDB" id="A0A1V5SF54"/>
<dbReference type="InterPro" id="IPR006384">
    <property type="entry name" value="HAD_hydro_PyrdxlP_Pase-like"/>
</dbReference>
<dbReference type="Proteomes" id="UP000485367">
    <property type="component" value="Unassembled WGS sequence"/>
</dbReference>
<dbReference type="NCBIfam" id="TIGR01488">
    <property type="entry name" value="HAD-SF-IB"/>
    <property type="match status" value="1"/>
</dbReference>
<dbReference type="Pfam" id="PF12710">
    <property type="entry name" value="HAD"/>
    <property type="match status" value="1"/>
</dbReference>
<dbReference type="NCBIfam" id="TIGR01489">
    <property type="entry name" value="DKMTPPase-SF"/>
    <property type="match status" value="1"/>
</dbReference>
<protein>
    <submittedName>
        <fullName evidence="2">2-hydroxy-3-keto-5-methylthiopentenyl-1-phosphate phosphatase</fullName>
        <ecNumber evidence="2">3.1.3.87</ecNumber>
    </submittedName>
</protein>
<dbReference type="Gene3D" id="3.90.1470.20">
    <property type="match status" value="1"/>
</dbReference>
<dbReference type="SUPFAM" id="SSF56784">
    <property type="entry name" value="HAD-like"/>
    <property type="match status" value="1"/>
</dbReference>
<evidence type="ECO:0000313" key="2">
    <source>
        <dbReference type="EMBL" id="OQA52652.1"/>
    </source>
</evidence>
<name>A0A1V5SF54_9BACT</name>
<dbReference type="PANTHER" id="PTHR43344">
    <property type="entry name" value="PHOSPHOSERINE PHOSPHATASE"/>
    <property type="match status" value="1"/>
</dbReference>
<dbReference type="InterPro" id="IPR036412">
    <property type="entry name" value="HAD-like_sf"/>
</dbReference>
<dbReference type="PANTHER" id="PTHR43344:SF21">
    <property type="entry name" value="POLYOL PHOSPHATE PHOSPHATASE PYP1"/>
    <property type="match status" value="1"/>
</dbReference>
<dbReference type="Gene3D" id="3.40.50.1000">
    <property type="entry name" value="HAD superfamily/HAD-like"/>
    <property type="match status" value="1"/>
</dbReference>
<sequence length="209" mass="23745">METVVYIDFDGTISTTDVLNHLLEAFTGNQWLPIDEKYLAGEISSKECISKQVSLMSKATNREILEKAEEVGLDPYFKDFIKYCIKKEYKFKILSDGLDIYINHLLKAEGIEGVEVMSNKFIGSGIVKFPYHYKLCKKNCGNCKKGHIECSKFTVYIGDGASDYCAAKECNLVFAKNSLSKHLKNNNIKHIQFNNFKDITAYFEGLDVD</sequence>
<dbReference type="GO" id="GO:0000287">
    <property type="term" value="F:magnesium ion binding"/>
    <property type="evidence" value="ECO:0007669"/>
    <property type="project" value="TreeGrafter"/>
</dbReference>
<keyword evidence="1 2" id="KW-0378">Hydrolase</keyword>
<dbReference type="EC" id="3.1.3.87" evidence="2"/>
<dbReference type="GO" id="GO:0006564">
    <property type="term" value="P:L-serine biosynthetic process"/>
    <property type="evidence" value="ECO:0007669"/>
    <property type="project" value="TreeGrafter"/>
</dbReference>
<comment type="caution">
    <text evidence="2">The sequence shown here is derived from an EMBL/GenBank/DDBJ whole genome shotgun (WGS) entry which is preliminary data.</text>
</comment>
<organism evidence="2">
    <name type="scientific">candidate division WS2 bacterium ADurb.Bin280</name>
    <dbReference type="NCBI Taxonomy" id="1852829"/>
    <lineage>
        <taxon>Bacteria</taxon>
        <taxon>candidate division WS2</taxon>
    </lineage>
</organism>
<dbReference type="GO" id="GO:0036424">
    <property type="term" value="F:L-phosphoserine phosphatase activity"/>
    <property type="evidence" value="ECO:0007669"/>
    <property type="project" value="TreeGrafter"/>
</dbReference>
<evidence type="ECO:0000256" key="1">
    <source>
        <dbReference type="ARBA" id="ARBA00022801"/>
    </source>
</evidence>
<gene>
    <name evidence="2" type="primary">mtnX</name>
    <name evidence="2" type="ORF">BWY43_00385</name>
</gene>
<dbReference type="InterPro" id="IPR050582">
    <property type="entry name" value="HAD-like_SerB"/>
</dbReference>
<dbReference type="EMBL" id="MWBO01000025">
    <property type="protein sequence ID" value="OQA52652.1"/>
    <property type="molecule type" value="Genomic_DNA"/>
</dbReference>
<dbReference type="GO" id="GO:0005737">
    <property type="term" value="C:cytoplasm"/>
    <property type="evidence" value="ECO:0007669"/>
    <property type="project" value="TreeGrafter"/>
</dbReference>
<proteinExistence type="predicted"/>
<dbReference type="InterPro" id="IPR023214">
    <property type="entry name" value="HAD_sf"/>
</dbReference>
<reference evidence="2" key="1">
    <citation type="submission" date="2017-02" db="EMBL/GenBank/DDBJ databases">
        <title>Delving into the versatile metabolic prowess of the omnipresent phylum Bacteroidetes.</title>
        <authorList>
            <person name="Nobu M.K."/>
            <person name="Mei R."/>
            <person name="Narihiro T."/>
            <person name="Kuroda K."/>
            <person name="Liu W.-T."/>
        </authorList>
    </citation>
    <scope>NUCLEOTIDE SEQUENCE</scope>
    <source>
        <strain evidence="2">ADurb.Bin280</strain>
    </source>
</reference>
<dbReference type="GO" id="GO:0043716">
    <property type="term" value="F:2-hydroxy-3-keto-5-methylthiopentenyl-1-phosphate phosphatase activity"/>
    <property type="evidence" value="ECO:0007669"/>
    <property type="project" value="UniProtKB-EC"/>
</dbReference>